<evidence type="ECO:0000256" key="5">
    <source>
        <dbReference type="SAM" id="MobiDB-lite"/>
    </source>
</evidence>
<evidence type="ECO:0000313" key="8">
    <source>
        <dbReference type="EMBL" id="SFA88969.1"/>
    </source>
</evidence>
<feature type="region of interest" description="Disordered" evidence="5">
    <location>
        <begin position="1"/>
        <end position="33"/>
    </location>
</feature>
<feature type="compositionally biased region" description="Basic and acidic residues" evidence="5">
    <location>
        <begin position="21"/>
        <end position="33"/>
    </location>
</feature>
<sequence>MVGRGAQRNVLSGGGAPPAGVRREGGGMEASSRADRRALLTGTGAVAAALLAAGTLHEVALALETAGPARPDAGVLLARLVADAGALGLLVAGLVVLGVHRSRRRWPAAAAVLGLALVSGLARWGLLHALGVTGGGAPLVEAGTGAVVAAVAAVLGLEHTRRRRRLRERTRAAERETVRVEQAVRALQAEEVRVRREVAEGLHASLQQRLVLVVARLDRVLAAATARPLTRDELASLRSARDDLEQVRARDVRETSRLLYPESLEIGLLPALRAMLRRVPTSIAVDLRVDDEVRALDDPSAPRLTSAERLLAVRVVEEGVQNALRHARPQRVEVVVGRRDGALLVAVTDDGGGFDPTRVQASGTARLRERLGLVGGRLDLVPTPGQGTRLEAHLPVDHLRGA</sequence>
<evidence type="ECO:0000256" key="3">
    <source>
        <dbReference type="ARBA" id="ARBA00023012"/>
    </source>
</evidence>
<dbReference type="Gene3D" id="3.30.565.10">
    <property type="entry name" value="Histidine kinase-like ATPase, C-terminal domain"/>
    <property type="match status" value="1"/>
</dbReference>
<keyword evidence="9" id="KW-1185">Reference proteome</keyword>
<feature type="transmembrane region" description="Helical" evidence="6">
    <location>
        <begin position="106"/>
        <end position="126"/>
    </location>
</feature>
<dbReference type="GO" id="GO:0000160">
    <property type="term" value="P:phosphorelay signal transduction system"/>
    <property type="evidence" value="ECO:0007669"/>
    <property type="project" value="UniProtKB-KW"/>
</dbReference>
<gene>
    <name evidence="8" type="ORF">SAMN05421867_10351</name>
</gene>
<feature type="transmembrane region" description="Helical" evidence="6">
    <location>
        <begin position="138"/>
        <end position="157"/>
    </location>
</feature>
<dbReference type="STRING" id="988821.SAMN05421867_10351"/>
<dbReference type="InterPro" id="IPR006311">
    <property type="entry name" value="TAT_signal"/>
</dbReference>
<feature type="domain" description="Histidine kinase/HSP90-like ATPase" evidence="7">
    <location>
        <begin position="312"/>
        <end position="397"/>
    </location>
</feature>
<dbReference type="Pfam" id="PF02518">
    <property type="entry name" value="HATPase_c"/>
    <property type="match status" value="1"/>
</dbReference>
<organism evidence="8 9">
    <name type="scientific">Cellulomonas marina</name>
    <dbReference type="NCBI Taxonomy" id="988821"/>
    <lineage>
        <taxon>Bacteria</taxon>
        <taxon>Bacillati</taxon>
        <taxon>Actinomycetota</taxon>
        <taxon>Actinomycetes</taxon>
        <taxon>Micrococcales</taxon>
        <taxon>Cellulomonadaceae</taxon>
        <taxon>Cellulomonas</taxon>
    </lineage>
</organism>
<name>A0A1I0WJN6_9CELL</name>
<dbReference type="PROSITE" id="PS51318">
    <property type="entry name" value="TAT"/>
    <property type="match status" value="1"/>
</dbReference>
<keyword evidence="4" id="KW-0175">Coiled coil</keyword>
<accession>A0A1I0WJN6</accession>
<proteinExistence type="predicted"/>
<keyword evidence="6" id="KW-1133">Transmembrane helix</keyword>
<dbReference type="GO" id="GO:0016301">
    <property type="term" value="F:kinase activity"/>
    <property type="evidence" value="ECO:0007669"/>
    <property type="project" value="UniProtKB-KW"/>
</dbReference>
<evidence type="ECO:0000256" key="6">
    <source>
        <dbReference type="SAM" id="Phobius"/>
    </source>
</evidence>
<dbReference type="InterPro" id="IPR050482">
    <property type="entry name" value="Sensor_HK_TwoCompSys"/>
</dbReference>
<keyword evidence="6" id="KW-0812">Transmembrane</keyword>
<dbReference type="SUPFAM" id="SSF55874">
    <property type="entry name" value="ATPase domain of HSP90 chaperone/DNA topoisomerase II/histidine kinase"/>
    <property type="match status" value="1"/>
</dbReference>
<dbReference type="AlphaFoldDB" id="A0A1I0WJN6"/>
<keyword evidence="6" id="KW-0472">Membrane</keyword>
<protein>
    <submittedName>
        <fullName evidence="8">Signal transduction histidine kinase</fullName>
    </submittedName>
</protein>
<keyword evidence="1" id="KW-0808">Transferase</keyword>
<reference evidence="8 9" key="1">
    <citation type="submission" date="2016-10" db="EMBL/GenBank/DDBJ databases">
        <authorList>
            <person name="de Groot N.N."/>
        </authorList>
    </citation>
    <scope>NUCLEOTIDE SEQUENCE [LARGE SCALE GENOMIC DNA]</scope>
    <source>
        <strain evidence="8 9">CGMCC 4.6945</strain>
    </source>
</reference>
<keyword evidence="2 8" id="KW-0418">Kinase</keyword>
<dbReference type="InterPro" id="IPR003594">
    <property type="entry name" value="HATPase_dom"/>
</dbReference>
<dbReference type="PANTHER" id="PTHR24421:SF58">
    <property type="entry name" value="SIGNAL TRANSDUCTION HISTIDINE-PROTEIN KINASE_PHOSPHATASE UHPB"/>
    <property type="match status" value="1"/>
</dbReference>
<feature type="transmembrane region" description="Helical" evidence="6">
    <location>
        <begin position="38"/>
        <end position="56"/>
    </location>
</feature>
<evidence type="ECO:0000313" key="9">
    <source>
        <dbReference type="Proteomes" id="UP000199012"/>
    </source>
</evidence>
<dbReference type="CDD" id="cd16917">
    <property type="entry name" value="HATPase_UhpB-NarQ-NarX-like"/>
    <property type="match status" value="1"/>
</dbReference>
<dbReference type="PANTHER" id="PTHR24421">
    <property type="entry name" value="NITRATE/NITRITE SENSOR PROTEIN NARX-RELATED"/>
    <property type="match status" value="1"/>
</dbReference>
<keyword evidence="3" id="KW-0902">Two-component regulatory system</keyword>
<dbReference type="EMBL" id="FOKA01000003">
    <property type="protein sequence ID" value="SFA88969.1"/>
    <property type="molecule type" value="Genomic_DNA"/>
</dbReference>
<evidence type="ECO:0000256" key="2">
    <source>
        <dbReference type="ARBA" id="ARBA00022777"/>
    </source>
</evidence>
<feature type="transmembrane region" description="Helical" evidence="6">
    <location>
        <begin position="76"/>
        <end position="99"/>
    </location>
</feature>
<dbReference type="Proteomes" id="UP000199012">
    <property type="component" value="Unassembled WGS sequence"/>
</dbReference>
<dbReference type="InterPro" id="IPR036890">
    <property type="entry name" value="HATPase_C_sf"/>
</dbReference>
<evidence type="ECO:0000259" key="7">
    <source>
        <dbReference type="Pfam" id="PF02518"/>
    </source>
</evidence>
<evidence type="ECO:0000256" key="1">
    <source>
        <dbReference type="ARBA" id="ARBA00022679"/>
    </source>
</evidence>
<evidence type="ECO:0000256" key="4">
    <source>
        <dbReference type="SAM" id="Coils"/>
    </source>
</evidence>
<feature type="coiled-coil region" evidence="4">
    <location>
        <begin position="163"/>
        <end position="190"/>
    </location>
</feature>